<dbReference type="PANTHER" id="PTHR34039">
    <property type="entry name" value="UPF0102 PROTEIN YRAN"/>
    <property type="match status" value="1"/>
</dbReference>
<comment type="similarity">
    <text evidence="1 2">Belongs to the UPF0102 family.</text>
</comment>
<dbReference type="GO" id="GO:0003676">
    <property type="term" value="F:nucleic acid binding"/>
    <property type="evidence" value="ECO:0007669"/>
    <property type="project" value="InterPro"/>
</dbReference>
<dbReference type="PANTHER" id="PTHR34039:SF1">
    <property type="entry name" value="UPF0102 PROTEIN YRAN"/>
    <property type="match status" value="1"/>
</dbReference>
<dbReference type="EMBL" id="JAGQLI010000172">
    <property type="protein sequence ID" value="MCA9379406.1"/>
    <property type="molecule type" value="Genomic_DNA"/>
</dbReference>
<dbReference type="HAMAP" id="MF_00048">
    <property type="entry name" value="UPF0102"/>
    <property type="match status" value="1"/>
</dbReference>
<gene>
    <name evidence="3" type="ORF">KC640_03175</name>
</gene>
<evidence type="ECO:0000256" key="1">
    <source>
        <dbReference type="ARBA" id="ARBA00006738"/>
    </source>
</evidence>
<dbReference type="InterPro" id="IPR011335">
    <property type="entry name" value="Restrct_endonuc-II-like"/>
</dbReference>
<evidence type="ECO:0000256" key="2">
    <source>
        <dbReference type="HAMAP-Rule" id="MF_00048"/>
    </source>
</evidence>
<protein>
    <recommendedName>
        <fullName evidence="2">UPF0102 protein KC640_03175</fullName>
    </recommendedName>
</protein>
<proteinExistence type="inferred from homology"/>
<dbReference type="InterPro" id="IPR011856">
    <property type="entry name" value="tRNA_endonuc-like_dom_sf"/>
</dbReference>
<dbReference type="SUPFAM" id="SSF52980">
    <property type="entry name" value="Restriction endonuclease-like"/>
    <property type="match status" value="1"/>
</dbReference>
<name>A0A955I6I5_9BACT</name>
<dbReference type="AlphaFoldDB" id="A0A955I6I5"/>
<sequence length="118" mass="13101">MHTRAKGDRSEDFAASYLRDLGYGILQRNFHAGVSEIDIIAKDGRETVFVEVKSVFAGSDIDISETLTQSKLARLRKGVNMWLLGHPETSAEEIRIDFVGIVLAPNGQLAKVEHFKSI</sequence>
<organism evidence="3 4">
    <name type="scientific">Candidatus Dojkabacteria bacterium</name>
    <dbReference type="NCBI Taxonomy" id="2099670"/>
    <lineage>
        <taxon>Bacteria</taxon>
        <taxon>Candidatus Dojkabacteria</taxon>
    </lineage>
</organism>
<reference evidence="3" key="1">
    <citation type="submission" date="2020-04" db="EMBL/GenBank/DDBJ databases">
        <authorList>
            <person name="Zhang T."/>
        </authorList>
    </citation>
    <scope>NUCLEOTIDE SEQUENCE</scope>
    <source>
        <strain evidence="3">HKST-UBA12</strain>
    </source>
</reference>
<accession>A0A955I6I5</accession>
<dbReference type="Gene3D" id="3.40.1350.10">
    <property type="match status" value="1"/>
</dbReference>
<evidence type="ECO:0000313" key="4">
    <source>
        <dbReference type="Proteomes" id="UP000760819"/>
    </source>
</evidence>
<dbReference type="Proteomes" id="UP000760819">
    <property type="component" value="Unassembled WGS sequence"/>
</dbReference>
<comment type="caution">
    <text evidence="3">The sequence shown here is derived from an EMBL/GenBank/DDBJ whole genome shotgun (WGS) entry which is preliminary data.</text>
</comment>
<evidence type="ECO:0000313" key="3">
    <source>
        <dbReference type="EMBL" id="MCA9379406.1"/>
    </source>
</evidence>
<dbReference type="Pfam" id="PF02021">
    <property type="entry name" value="UPF0102"/>
    <property type="match status" value="1"/>
</dbReference>
<dbReference type="InterPro" id="IPR003509">
    <property type="entry name" value="UPF0102_YraN-like"/>
</dbReference>
<reference evidence="3" key="2">
    <citation type="journal article" date="2021" name="Microbiome">
        <title>Successional dynamics and alternative stable states in a saline activated sludge microbial community over 9 years.</title>
        <authorList>
            <person name="Wang Y."/>
            <person name="Ye J."/>
            <person name="Ju F."/>
            <person name="Liu L."/>
            <person name="Boyd J.A."/>
            <person name="Deng Y."/>
            <person name="Parks D.H."/>
            <person name="Jiang X."/>
            <person name="Yin X."/>
            <person name="Woodcroft B.J."/>
            <person name="Tyson G.W."/>
            <person name="Hugenholtz P."/>
            <person name="Polz M.F."/>
            <person name="Zhang T."/>
        </authorList>
    </citation>
    <scope>NUCLEOTIDE SEQUENCE</scope>
    <source>
        <strain evidence="3">HKST-UBA12</strain>
    </source>
</reference>